<dbReference type="AlphaFoldDB" id="A0A926FNQ0"/>
<protein>
    <submittedName>
        <fullName evidence="2">Uncharacterized protein</fullName>
    </submittedName>
</protein>
<evidence type="ECO:0000313" key="2">
    <source>
        <dbReference type="EMBL" id="MBC8674080.1"/>
    </source>
</evidence>
<gene>
    <name evidence="2" type="ORF">H2136_13230</name>
</gene>
<keyword evidence="1" id="KW-0472">Membrane</keyword>
<keyword evidence="1" id="KW-0812">Transmembrane</keyword>
<feature type="transmembrane region" description="Helical" evidence="1">
    <location>
        <begin position="93"/>
        <end position="116"/>
    </location>
</feature>
<organism evidence="2">
    <name type="scientific">Aeromonas hydrophila</name>
    <dbReference type="NCBI Taxonomy" id="644"/>
    <lineage>
        <taxon>Bacteria</taxon>
        <taxon>Pseudomonadati</taxon>
        <taxon>Pseudomonadota</taxon>
        <taxon>Gammaproteobacteria</taxon>
        <taxon>Aeromonadales</taxon>
        <taxon>Aeromonadaceae</taxon>
        <taxon>Aeromonas</taxon>
    </lineage>
</organism>
<accession>A0A926FNQ0</accession>
<dbReference type="EMBL" id="JACLAN010000006">
    <property type="protein sequence ID" value="MBC8674080.1"/>
    <property type="molecule type" value="Genomic_DNA"/>
</dbReference>
<keyword evidence="1" id="KW-1133">Transmembrane helix</keyword>
<comment type="caution">
    <text evidence="2">The sequence shown here is derived from an EMBL/GenBank/DDBJ whole genome shotgun (WGS) entry which is preliminary data.</text>
</comment>
<sequence>MSKAKVVVNIHYYEGALLETTRIYECLSQNKIIVSEESADMDEYSELLPLVDFVPVNDIQAMVEKVEHWVSSDVARKERNNEIRKGCADMPDMFPIISEIVFGTILSLMMIFIRLWDTSFSLIQI</sequence>
<proteinExistence type="predicted"/>
<reference evidence="2" key="1">
    <citation type="submission" date="2020-07" db="EMBL/GenBank/DDBJ databases">
        <title>Carbapenem Resistant Aeromonas hydrophila Carrying blacphA7 Isolated from Two Solid Organ Transplant Patients.</title>
        <authorList>
            <person name="Hilt E."/>
            <person name="Fitzwater S.P."/>
            <person name="Ward K."/>
            <person name="De St Maurice A."/>
            <person name="Chandrasekaran S."/>
            <person name="Garner O.B."/>
            <person name="Yang S."/>
        </authorList>
    </citation>
    <scope>NUCLEOTIDE SEQUENCE</scope>
    <source>
        <strain evidence="2">B-1</strain>
    </source>
</reference>
<name>A0A926FNQ0_AERHY</name>
<evidence type="ECO:0000256" key="1">
    <source>
        <dbReference type="SAM" id="Phobius"/>
    </source>
</evidence>